<evidence type="ECO:0000256" key="1">
    <source>
        <dbReference type="SAM" id="Phobius"/>
    </source>
</evidence>
<protein>
    <submittedName>
        <fullName evidence="2">Uncharacterized protein</fullName>
    </submittedName>
</protein>
<proteinExistence type="predicted"/>
<dbReference type="RefSeq" id="WP_131581271.1">
    <property type="nucleotide sequence ID" value="NZ_SJZJ01000002.1"/>
</dbReference>
<dbReference type="OrthoDB" id="66811at2"/>
<organism evidence="2 3">
    <name type="scientific">Nocardioides jejuensis</name>
    <dbReference type="NCBI Taxonomy" id="2502782"/>
    <lineage>
        <taxon>Bacteria</taxon>
        <taxon>Bacillati</taxon>
        <taxon>Actinomycetota</taxon>
        <taxon>Actinomycetes</taxon>
        <taxon>Propionibacteriales</taxon>
        <taxon>Nocardioidaceae</taxon>
        <taxon>Nocardioides</taxon>
    </lineage>
</organism>
<dbReference type="AlphaFoldDB" id="A0A4R1CIA9"/>
<evidence type="ECO:0000313" key="3">
    <source>
        <dbReference type="Proteomes" id="UP000295453"/>
    </source>
</evidence>
<reference evidence="2 3" key="1">
    <citation type="submission" date="2019-03" db="EMBL/GenBank/DDBJ databases">
        <authorList>
            <person name="Kim M.K.M."/>
        </authorList>
    </citation>
    <scope>NUCLEOTIDE SEQUENCE [LARGE SCALE GENOMIC DNA]</scope>
    <source>
        <strain evidence="2 3">18JY15-6</strain>
    </source>
</reference>
<dbReference type="EMBL" id="SJZJ01000002">
    <property type="protein sequence ID" value="TCJ30741.1"/>
    <property type="molecule type" value="Genomic_DNA"/>
</dbReference>
<keyword evidence="1" id="KW-0472">Membrane</keyword>
<feature type="transmembrane region" description="Helical" evidence="1">
    <location>
        <begin position="35"/>
        <end position="56"/>
    </location>
</feature>
<name>A0A4R1CIA9_9ACTN</name>
<keyword evidence="3" id="KW-1185">Reference proteome</keyword>
<keyword evidence="1" id="KW-1133">Transmembrane helix</keyword>
<sequence>MPRHTGTFLLVSLALVAFEALLILQEAVGQGSNHLVLYVVMPLAFFATGVAMIVFAERQEEPKDRDTVRGASVVPFGCFIASGAIALWVAMLTFVHQ</sequence>
<keyword evidence="1" id="KW-0812">Transmembrane</keyword>
<dbReference type="Proteomes" id="UP000295453">
    <property type="component" value="Unassembled WGS sequence"/>
</dbReference>
<feature type="transmembrane region" description="Helical" evidence="1">
    <location>
        <begin position="68"/>
        <end position="91"/>
    </location>
</feature>
<accession>A0A4R1CIA9</accession>
<gene>
    <name evidence="2" type="ORF">EPD65_01515</name>
</gene>
<evidence type="ECO:0000313" key="2">
    <source>
        <dbReference type="EMBL" id="TCJ30741.1"/>
    </source>
</evidence>
<comment type="caution">
    <text evidence="2">The sequence shown here is derived from an EMBL/GenBank/DDBJ whole genome shotgun (WGS) entry which is preliminary data.</text>
</comment>